<organism evidence="5 6">
    <name type="scientific">Thalassotalea fonticola</name>
    <dbReference type="NCBI Taxonomy" id="3065649"/>
    <lineage>
        <taxon>Bacteria</taxon>
        <taxon>Pseudomonadati</taxon>
        <taxon>Pseudomonadota</taxon>
        <taxon>Gammaproteobacteria</taxon>
        <taxon>Alteromonadales</taxon>
        <taxon>Colwelliaceae</taxon>
        <taxon>Thalassotalea</taxon>
    </lineage>
</organism>
<gene>
    <name evidence="5" type="ORF">RI844_09890</name>
</gene>
<keyword evidence="3" id="KW-0732">Signal</keyword>
<sequence length="503" mass="55679">MKNFLSKIVLTLLLLPFTLAAKQPNIVFILSDDAGFEEFGVYKVKKGIASNTPNIDALAERGVVFKQAWTQAICGPSRSMVLSGNYAVHNGAYDNKIYYLKNPEDYKRKDRLPSFTKVLKDAGYAVAVAGKWHNPAGFDILTNSKDLGVDSYTVWNADPKPFEEILGKKLVPDSTWEASAITGAPKISRYWKPGIIENGKVLTTTMKDYGPDIFSDAIVDFIDEQAKAKKPFLAYYTMVLPHGAHTPTPDDVAKGAVASNKTVPKGTEQGAKNFLSQMNYADKLVGKIVNKIEQLGITEDTYIVYASDNGTTSSAKGKAVEYGVHVPFVVAGADVKQRGMTDELMDFTDVLPTFAELADTKIPGHFNVDGQSMAAFLKGKSDSTKDVIYSFPGPGSLVRTKDYLLEAVAPIYGQPEGRLYKTNGSYDGRGYENITHNIEYANIKKKMLAHLVAMENPLPTSFDDPIWVNSKKMIKGKKFFDNKKRAKKHLELPKDYKFYDESF</sequence>
<dbReference type="InterPro" id="IPR050738">
    <property type="entry name" value="Sulfatase"/>
</dbReference>
<feature type="domain" description="Sulfatase N-terminal" evidence="4">
    <location>
        <begin position="24"/>
        <end position="359"/>
    </location>
</feature>
<dbReference type="InterPro" id="IPR017850">
    <property type="entry name" value="Alkaline_phosphatase_core_sf"/>
</dbReference>
<evidence type="ECO:0000256" key="2">
    <source>
        <dbReference type="ARBA" id="ARBA00022801"/>
    </source>
</evidence>
<feature type="chain" id="PRO_5046723708" evidence="3">
    <location>
        <begin position="22"/>
        <end position="503"/>
    </location>
</feature>
<feature type="signal peptide" evidence="3">
    <location>
        <begin position="1"/>
        <end position="21"/>
    </location>
</feature>
<dbReference type="Proteomes" id="UP001301442">
    <property type="component" value="Chromosome"/>
</dbReference>
<evidence type="ECO:0000313" key="5">
    <source>
        <dbReference type="EMBL" id="WOH39519.1"/>
    </source>
</evidence>
<dbReference type="EMBL" id="CP136600">
    <property type="protein sequence ID" value="WOH39519.1"/>
    <property type="molecule type" value="Genomic_DNA"/>
</dbReference>
<evidence type="ECO:0000259" key="4">
    <source>
        <dbReference type="Pfam" id="PF00884"/>
    </source>
</evidence>
<dbReference type="PANTHER" id="PTHR42693:SF53">
    <property type="entry name" value="ENDO-4-O-SULFATASE"/>
    <property type="match status" value="1"/>
</dbReference>
<dbReference type="Pfam" id="PF00884">
    <property type="entry name" value="Sulfatase"/>
    <property type="match status" value="1"/>
</dbReference>
<evidence type="ECO:0000313" key="6">
    <source>
        <dbReference type="Proteomes" id="UP001301442"/>
    </source>
</evidence>
<accession>A0ABZ0GV96</accession>
<comment type="similarity">
    <text evidence="1">Belongs to the sulfatase family.</text>
</comment>
<keyword evidence="2" id="KW-0378">Hydrolase</keyword>
<evidence type="ECO:0000256" key="3">
    <source>
        <dbReference type="SAM" id="SignalP"/>
    </source>
</evidence>
<name>A0ABZ0GV96_9GAMM</name>
<proteinExistence type="inferred from homology"/>
<dbReference type="PANTHER" id="PTHR42693">
    <property type="entry name" value="ARYLSULFATASE FAMILY MEMBER"/>
    <property type="match status" value="1"/>
</dbReference>
<protein>
    <submittedName>
        <fullName evidence="5">Sulfatase-like hydrolase/transferase</fullName>
    </submittedName>
</protein>
<keyword evidence="6" id="KW-1185">Reference proteome</keyword>
<evidence type="ECO:0000256" key="1">
    <source>
        <dbReference type="ARBA" id="ARBA00008779"/>
    </source>
</evidence>
<dbReference type="SUPFAM" id="SSF53649">
    <property type="entry name" value="Alkaline phosphatase-like"/>
    <property type="match status" value="1"/>
</dbReference>
<dbReference type="InterPro" id="IPR000917">
    <property type="entry name" value="Sulfatase_N"/>
</dbReference>
<dbReference type="RefSeq" id="WP_348398285.1">
    <property type="nucleotide sequence ID" value="NZ_CP136600.1"/>
</dbReference>
<reference evidence="5 6" key="1">
    <citation type="submission" date="2023-09" db="EMBL/GenBank/DDBJ databases">
        <authorList>
            <person name="Qi X."/>
        </authorList>
    </citation>
    <scope>NUCLEOTIDE SEQUENCE [LARGE SCALE GENOMIC DNA]</scope>
    <source>
        <strain evidence="5 6">S1-1</strain>
    </source>
</reference>
<dbReference type="Gene3D" id="3.40.720.10">
    <property type="entry name" value="Alkaline Phosphatase, subunit A"/>
    <property type="match status" value="1"/>
</dbReference>